<comment type="caution">
    <text evidence="5">The sequence shown here is derived from an EMBL/GenBank/DDBJ whole genome shotgun (WGS) entry which is preliminary data.</text>
</comment>
<keyword evidence="2" id="KW-0539">Nucleus</keyword>
<dbReference type="PRINTS" id="PR00886">
    <property type="entry name" value="HIGHMOBLTY12"/>
</dbReference>
<dbReference type="GO" id="GO:0005634">
    <property type="term" value="C:nucleus"/>
    <property type="evidence" value="ECO:0007669"/>
    <property type="project" value="UniProtKB-UniRule"/>
</dbReference>
<dbReference type="InterPro" id="IPR036910">
    <property type="entry name" value="HMG_box_dom_sf"/>
</dbReference>
<dbReference type="AlphaFoldDB" id="A0A1Z5JM10"/>
<accession>A0A1Z5JM10</accession>
<feature type="DNA-binding region" description="HMG box" evidence="2">
    <location>
        <begin position="20"/>
        <end position="92"/>
    </location>
</feature>
<reference evidence="5 6" key="1">
    <citation type="journal article" date="2015" name="Plant Cell">
        <title>Oil accumulation by the oleaginous diatom Fistulifera solaris as revealed by the genome and transcriptome.</title>
        <authorList>
            <person name="Tanaka T."/>
            <person name="Maeda Y."/>
            <person name="Veluchamy A."/>
            <person name="Tanaka M."/>
            <person name="Abida H."/>
            <person name="Marechal E."/>
            <person name="Bowler C."/>
            <person name="Muto M."/>
            <person name="Sunaga Y."/>
            <person name="Tanaka M."/>
            <person name="Yoshino T."/>
            <person name="Taniguchi T."/>
            <person name="Fukuda Y."/>
            <person name="Nemoto M."/>
            <person name="Matsumoto M."/>
            <person name="Wong P.S."/>
            <person name="Aburatani S."/>
            <person name="Fujibuchi W."/>
        </authorList>
    </citation>
    <scope>NUCLEOTIDE SEQUENCE [LARGE SCALE GENOMIC DNA]</scope>
    <source>
        <strain evidence="5 6">JPCC DA0580</strain>
    </source>
</reference>
<dbReference type="CDD" id="cd00084">
    <property type="entry name" value="HMG-box_SF"/>
    <property type="match status" value="2"/>
</dbReference>
<feature type="compositionally biased region" description="Polar residues" evidence="3">
    <location>
        <begin position="198"/>
        <end position="210"/>
    </location>
</feature>
<dbReference type="InterPro" id="IPR050342">
    <property type="entry name" value="HMGB"/>
</dbReference>
<evidence type="ECO:0000259" key="4">
    <source>
        <dbReference type="PROSITE" id="PS50118"/>
    </source>
</evidence>
<dbReference type="InterPro" id="IPR009071">
    <property type="entry name" value="HMG_box_dom"/>
</dbReference>
<protein>
    <recommendedName>
        <fullName evidence="4">HMG box domain-containing protein</fullName>
    </recommendedName>
</protein>
<keyword evidence="6" id="KW-1185">Reference proteome</keyword>
<organism evidence="5 6">
    <name type="scientific">Fistulifera solaris</name>
    <name type="common">Oleaginous diatom</name>
    <dbReference type="NCBI Taxonomy" id="1519565"/>
    <lineage>
        <taxon>Eukaryota</taxon>
        <taxon>Sar</taxon>
        <taxon>Stramenopiles</taxon>
        <taxon>Ochrophyta</taxon>
        <taxon>Bacillariophyta</taxon>
        <taxon>Bacillariophyceae</taxon>
        <taxon>Bacillariophycidae</taxon>
        <taxon>Naviculales</taxon>
        <taxon>Naviculaceae</taxon>
        <taxon>Fistulifera</taxon>
    </lineage>
</organism>
<dbReference type="PANTHER" id="PTHR48112">
    <property type="entry name" value="HIGH MOBILITY GROUP PROTEIN DSP1"/>
    <property type="match status" value="1"/>
</dbReference>
<dbReference type="OrthoDB" id="42782at2759"/>
<gene>
    <name evidence="5" type="ORF">FisN_29Lh108</name>
</gene>
<evidence type="ECO:0000313" key="5">
    <source>
        <dbReference type="EMBL" id="GAX14892.1"/>
    </source>
</evidence>
<feature type="DNA-binding region" description="HMG box" evidence="2">
    <location>
        <begin position="108"/>
        <end position="176"/>
    </location>
</feature>
<name>A0A1Z5JM10_FISSO</name>
<evidence type="ECO:0000256" key="2">
    <source>
        <dbReference type="PROSITE-ProRule" id="PRU00267"/>
    </source>
</evidence>
<evidence type="ECO:0000256" key="3">
    <source>
        <dbReference type="SAM" id="MobiDB-lite"/>
    </source>
</evidence>
<dbReference type="SMART" id="SM00398">
    <property type="entry name" value="HMG"/>
    <property type="match status" value="2"/>
</dbReference>
<dbReference type="PANTHER" id="PTHR48112:SF22">
    <property type="entry name" value="MITOCHONDRIAL TRANSCRIPTION FACTOR A, ISOFORM B"/>
    <property type="match status" value="1"/>
</dbReference>
<proteinExistence type="predicted"/>
<sequence>MSSNSKITPHHDVAGELTVPRRFKTAFIFFSSQRHKQIKEELARAGRTEKTTNIAKMVSTEWREMSQVDRAAWNEKSRIDKERYDHEMQIYNHARKLSKTKVKDPNAPRRPMSAFLAFSNKRRASLKREHPTATNADLSKMLSKAWKEISPEMKQEYIQEEAELRAKYKTDAVVWRKKKAEEAKASAPKTVSEEKQDTANPLNLPPSNVTAIDPNANVTIKPDQSALLASLANIQNQGGISYFSSAGNYSSSNTDLLGALQNRVYGASHSIDAAILQNLSETIRLEQQIANQQSLQLQQQLASSITGTGYPGQQLPQQHRIHSLAQRLLTNNAQNILQQSQIGDEILRNEAAGDAWINQQVNGAFSLPPGFPNNGWFR</sequence>
<keyword evidence="1 2" id="KW-0238">DNA-binding</keyword>
<dbReference type="PROSITE" id="PS50118">
    <property type="entry name" value="HMG_BOX_2"/>
    <property type="match status" value="2"/>
</dbReference>
<dbReference type="Gene3D" id="1.10.30.10">
    <property type="entry name" value="High mobility group box domain"/>
    <property type="match status" value="2"/>
</dbReference>
<evidence type="ECO:0000313" key="6">
    <source>
        <dbReference type="Proteomes" id="UP000198406"/>
    </source>
</evidence>
<dbReference type="Pfam" id="PF00505">
    <property type="entry name" value="HMG_box"/>
    <property type="match status" value="1"/>
</dbReference>
<dbReference type="InParanoid" id="A0A1Z5JM10"/>
<dbReference type="SUPFAM" id="SSF47095">
    <property type="entry name" value="HMG-box"/>
    <property type="match status" value="2"/>
</dbReference>
<dbReference type="Pfam" id="PF09011">
    <property type="entry name" value="HMG_box_2"/>
    <property type="match status" value="1"/>
</dbReference>
<feature type="domain" description="HMG box" evidence="4">
    <location>
        <begin position="108"/>
        <end position="176"/>
    </location>
</feature>
<feature type="domain" description="HMG box" evidence="4">
    <location>
        <begin position="20"/>
        <end position="92"/>
    </location>
</feature>
<evidence type="ECO:0000256" key="1">
    <source>
        <dbReference type="ARBA" id="ARBA00023125"/>
    </source>
</evidence>
<feature type="region of interest" description="Disordered" evidence="3">
    <location>
        <begin position="182"/>
        <end position="210"/>
    </location>
</feature>
<dbReference type="EMBL" id="BDSP01000084">
    <property type="protein sequence ID" value="GAX14892.1"/>
    <property type="molecule type" value="Genomic_DNA"/>
</dbReference>
<dbReference type="Proteomes" id="UP000198406">
    <property type="component" value="Unassembled WGS sequence"/>
</dbReference>
<dbReference type="GO" id="GO:0003677">
    <property type="term" value="F:DNA binding"/>
    <property type="evidence" value="ECO:0007669"/>
    <property type="project" value="UniProtKB-UniRule"/>
</dbReference>